<dbReference type="Proteomes" id="UP000000450">
    <property type="component" value="Chromosome"/>
</dbReference>
<dbReference type="InterPro" id="IPR029044">
    <property type="entry name" value="Nucleotide-diphossugar_trans"/>
</dbReference>
<dbReference type="AlphaFoldDB" id="A0A9J9UCG8"/>
<keyword evidence="3" id="KW-0460">Magnesium</keyword>
<dbReference type="PANTHER" id="PTHR43584">
    <property type="entry name" value="NUCLEOTIDYL TRANSFERASE"/>
    <property type="match status" value="1"/>
</dbReference>
<dbReference type="Gene3D" id="3.90.550.10">
    <property type="entry name" value="Spore Coat Polysaccharide Biosynthesis Protein SpsA, Chain A"/>
    <property type="match status" value="1"/>
</dbReference>
<sequence>MPTVPSCFADSSITTAPGPAHGWAQVPALLLAAGRGERMRPLTDACPKPLLEVRGRPLLEWHLRALVEAGVERAVINTAWLGEQIGHRFSDVFAVEGKRDKREQLSISYSHEGRDFGRALETAGGIARALPQLGPVFWLAAGDVFAPDFTFKAQAVQRFVAGDALAHLWLVPNPPHHPRGDFGLSPEGLALNLPAQDPRPRYTYSTIALLRAELFTAPWCDIAPGNPEGVAAPLAPLLRRAMDAGRVTATLHTGRWTDVGTPERLAELNAG</sequence>
<dbReference type="GO" id="GO:0016779">
    <property type="term" value="F:nucleotidyltransferase activity"/>
    <property type="evidence" value="ECO:0007669"/>
    <property type="project" value="UniProtKB-KW"/>
</dbReference>
<name>A0A9J9UCG8_ACIET</name>
<feature type="domain" description="MobA-like NTP transferase" evidence="4">
    <location>
        <begin position="28"/>
        <end position="83"/>
    </location>
</feature>
<reference evidence="5 6" key="1">
    <citation type="journal article" date="2010" name="J. Bacteriol.">
        <title>Completed genome sequence of the anaerobic iron-oxidizing bacterium Acidovorax ebreus strain TPSY.</title>
        <authorList>
            <person name="Byrne-Bailey K.G."/>
            <person name="Weber K.A."/>
            <person name="Chair A.H."/>
            <person name="Bose S."/>
            <person name="Knox T."/>
            <person name="Spanbauer T.L."/>
            <person name="Chertkov O."/>
            <person name="Coates J.D."/>
        </authorList>
    </citation>
    <scope>NUCLEOTIDE SEQUENCE [LARGE SCALE GENOMIC DNA]</scope>
    <source>
        <strain evidence="5 6">TPSY</strain>
    </source>
</reference>
<dbReference type="InterPro" id="IPR025877">
    <property type="entry name" value="MobA-like_NTP_Trfase"/>
</dbReference>
<evidence type="ECO:0000259" key="4">
    <source>
        <dbReference type="Pfam" id="PF12804"/>
    </source>
</evidence>
<organism evidence="5 6">
    <name type="scientific">Acidovorax ebreus (strain TPSY)</name>
    <name type="common">Diaphorobacter sp. (strain TPSY)</name>
    <dbReference type="NCBI Taxonomy" id="535289"/>
    <lineage>
        <taxon>Bacteria</taxon>
        <taxon>Pseudomonadati</taxon>
        <taxon>Pseudomonadota</taxon>
        <taxon>Betaproteobacteria</taxon>
        <taxon>Burkholderiales</taxon>
        <taxon>Comamonadaceae</taxon>
        <taxon>Diaphorobacter</taxon>
    </lineage>
</organism>
<proteinExistence type="predicted"/>
<keyword evidence="6" id="KW-1185">Reference proteome</keyword>
<dbReference type="EMBL" id="CP001392">
    <property type="protein sequence ID" value="ACM34737.1"/>
    <property type="molecule type" value="Genomic_DNA"/>
</dbReference>
<keyword evidence="2" id="KW-0548">Nucleotidyltransferase</keyword>
<dbReference type="Pfam" id="PF12804">
    <property type="entry name" value="NTP_transf_3"/>
    <property type="match status" value="1"/>
</dbReference>
<accession>A0A9J9UCG8</accession>
<dbReference type="PANTHER" id="PTHR43584:SF8">
    <property type="entry name" value="N-ACETYLMURAMATE ALPHA-1-PHOSPHATE URIDYLYLTRANSFERASE"/>
    <property type="match status" value="1"/>
</dbReference>
<gene>
    <name evidence="5" type="ordered locus">Dtpsy_3308</name>
</gene>
<evidence type="ECO:0000256" key="1">
    <source>
        <dbReference type="ARBA" id="ARBA00022679"/>
    </source>
</evidence>
<dbReference type="InterPro" id="IPR050065">
    <property type="entry name" value="GlmU-like"/>
</dbReference>
<keyword evidence="1 5" id="KW-0808">Transferase</keyword>
<dbReference type="CDD" id="cd06422">
    <property type="entry name" value="NTP_transferase_like_1"/>
    <property type="match status" value="1"/>
</dbReference>
<evidence type="ECO:0000313" key="6">
    <source>
        <dbReference type="Proteomes" id="UP000000450"/>
    </source>
</evidence>
<dbReference type="SUPFAM" id="SSF53448">
    <property type="entry name" value="Nucleotide-diphospho-sugar transferases"/>
    <property type="match status" value="1"/>
</dbReference>
<evidence type="ECO:0000256" key="3">
    <source>
        <dbReference type="ARBA" id="ARBA00022842"/>
    </source>
</evidence>
<evidence type="ECO:0000313" key="5">
    <source>
        <dbReference type="EMBL" id="ACM34737.1"/>
    </source>
</evidence>
<dbReference type="KEGG" id="dia:Dtpsy_3308"/>
<protein>
    <submittedName>
        <fullName evidence="5">Nucleotidyl transferase</fullName>
    </submittedName>
</protein>
<evidence type="ECO:0000256" key="2">
    <source>
        <dbReference type="ARBA" id="ARBA00022695"/>
    </source>
</evidence>
<dbReference type="RefSeq" id="WP_015914541.1">
    <property type="nucleotide sequence ID" value="NC_011992.1"/>
</dbReference>